<reference evidence="14" key="1">
    <citation type="journal article" date="2008" name="FEBS Lett.">
        <title>Ancient divergence of animal protein tyrosine kinase genes demonstrated by a gene family tree including choanoflagellate genes.</title>
        <authorList>
            <person name="Suga H."/>
            <person name="Sasaki G."/>
            <person name="Kuma K."/>
            <person name="Nishiyori H."/>
            <person name="Hirose N."/>
            <person name="Su Z.H."/>
            <person name="Iwabe N."/>
            <person name="Miyata T."/>
        </authorList>
    </citation>
    <scope>NUCLEOTIDE SEQUENCE</scope>
</reference>
<sequence length="666" mass="72687">MAVSWRSFVVCLPRRGHCYTITVFATRNMRANYESDIVIELLLVASAALVVVAGILLTYHMIISGQGKCMSHLCRTASKVKRTLQSCKPKGAPGFRRELEAALQAGTLAGEAWSLPEIERRRVRILEPLGEGAYGVVHKAFLFKEVVSSAVSLPQTVAVKVFRLPLRGAGIRDILAEVSVLGRVRNAHVVSLVGVITTEFPLCIVMELCTHGSLDGVLRRHPGLFNSARLLMAHDVSCGMEALHAQCIIHRDLAARNVLVDASFRCKVADFGHARRVDGTTEHSHAETDRFAIRWVAPEAVLTRRFSYSTDIWSFGVLMWEIWSHAVLPYHGIANDDILSHIQEGNVLARPQDCPKRVYNLMLSCWTEPTARPAFPVLHTSLAALLDDPGTALSPPASPPPRASTAMQELSQYSVPEGGTHWSRAHSALTVYLEEDSGPSSIFDESETPPRLDSSPQARSSRATPRASCSFMPGLQLSSSTLGGRQTPIIQPSPPSASRGGTAFFARASSTPSRGSASRASPRHLSPGDISTDHVGSPRRMTHISQLDDTRGLRNDTPPRLDSEAEASPRTLMPDGFRPRHMSERRPRPLQRLQRDARMMPSPLSQHAAAAQHPGDPSPPARPRATVDHVGIEELADTTLASEHLLSPVSFLPPSDDQVLLRESCA</sequence>
<keyword evidence="12" id="KW-0812">Transmembrane</keyword>
<dbReference type="PROSITE" id="PS00109">
    <property type="entry name" value="PROTEIN_KINASE_TYR"/>
    <property type="match status" value="1"/>
</dbReference>
<dbReference type="PRINTS" id="PR00109">
    <property type="entry name" value="TYRKINASE"/>
</dbReference>
<dbReference type="InterPro" id="IPR017441">
    <property type="entry name" value="Protein_kinase_ATP_BS"/>
</dbReference>
<evidence type="ECO:0000256" key="1">
    <source>
        <dbReference type="ARBA" id="ARBA00004167"/>
    </source>
</evidence>
<dbReference type="SUPFAM" id="SSF56112">
    <property type="entry name" value="Protein kinase-like (PK-like)"/>
    <property type="match status" value="1"/>
</dbReference>
<feature type="compositionally biased region" description="Polar residues" evidence="11">
    <location>
        <begin position="476"/>
        <end position="490"/>
    </location>
</feature>
<dbReference type="GO" id="GO:0004714">
    <property type="term" value="F:transmembrane receptor protein tyrosine kinase activity"/>
    <property type="evidence" value="ECO:0007669"/>
    <property type="project" value="UniProtKB-EC"/>
</dbReference>
<protein>
    <submittedName>
        <fullName evidence="14">Receptor-type protein tyrosine kinase</fullName>
    </submittedName>
</protein>
<keyword evidence="8" id="KW-0829">Tyrosine-protein kinase</keyword>
<evidence type="ECO:0000259" key="13">
    <source>
        <dbReference type="PROSITE" id="PS50011"/>
    </source>
</evidence>
<organism evidence="14">
    <name type="scientific">Monosiga ovata</name>
    <dbReference type="NCBI Taxonomy" id="81526"/>
    <lineage>
        <taxon>Eukaryota</taxon>
        <taxon>Choanoflagellata</taxon>
        <taxon>Craspedida</taxon>
        <taxon>Salpingoecidae</taxon>
        <taxon>Monosiga</taxon>
    </lineage>
</organism>
<comment type="catalytic activity">
    <reaction evidence="9">
        <text>L-tyrosyl-[protein] + ATP = O-phospho-L-tyrosyl-[protein] + ADP + H(+)</text>
        <dbReference type="Rhea" id="RHEA:10596"/>
        <dbReference type="Rhea" id="RHEA-COMP:10136"/>
        <dbReference type="Rhea" id="RHEA-COMP:20101"/>
        <dbReference type="ChEBI" id="CHEBI:15378"/>
        <dbReference type="ChEBI" id="CHEBI:30616"/>
        <dbReference type="ChEBI" id="CHEBI:46858"/>
        <dbReference type="ChEBI" id="CHEBI:61978"/>
        <dbReference type="ChEBI" id="CHEBI:456216"/>
        <dbReference type="EC" id="2.7.10.1"/>
    </reaction>
</comment>
<feature type="compositionally biased region" description="Low complexity" evidence="11">
    <location>
        <begin position="506"/>
        <end position="520"/>
    </location>
</feature>
<feature type="binding site" evidence="10">
    <location>
        <position position="160"/>
    </location>
    <ligand>
        <name>ATP</name>
        <dbReference type="ChEBI" id="CHEBI:30616"/>
    </ligand>
</feature>
<dbReference type="PROSITE" id="PS50011">
    <property type="entry name" value="PROTEIN_KINASE_DOM"/>
    <property type="match status" value="1"/>
</dbReference>
<dbReference type="InterPro" id="IPR011009">
    <property type="entry name" value="Kinase-like_dom_sf"/>
</dbReference>
<dbReference type="GO" id="GO:0043235">
    <property type="term" value="C:receptor complex"/>
    <property type="evidence" value="ECO:0007669"/>
    <property type="project" value="TreeGrafter"/>
</dbReference>
<evidence type="ECO:0000256" key="4">
    <source>
        <dbReference type="ARBA" id="ARBA00022741"/>
    </source>
</evidence>
<proteinExistence type="evidence at transcript level"/>
<dbReference type="GO" id="GO:0048468">
    <property type="term" value="P:cell development"/>
    <property type="evidence" value="ECO:0007669"/>
    <property type="project" value="UniProtKB-ARBA"/>
</dbReference>
<dbReference type="PANTHER" id="PTHR24416:SF600">
    <property type="entry name" value="PDGF- AND VEGF-RECEPTOR RELATED, ISOFORM J"/>
    <property type="match status" value="1"/>
</dbReference>
<feature type="compositionally biased region" description="Polar residues" evidence="11">
    <location>
        <begin position="454"/>
        <end position="463"/>
    </location>
</feature>
<keyword evidence="7 12" id="KW-0472">Membrane</keyword>
<dbReference type="GO" id="GO:0005524">
    <property type="term" value="F:ATP binding"/>
    <property type="evidence" value="ECO:0007669"/>
    <property type="project" value="UniProtKB-UniRule"/>
</dbReference>
<feature type="transmembrane region" description="Helical" evidence="12">
    <location>
        <begin position="37"/>
        <end position="62"/>
    </location>
</feature>
<keyword evidence="14" id="KW-0675">Receptor</keyword>
<evidence type="ECO:0000313" key="14">
    <source>
        <dbReference type="EMBL" id="BAG55501.1"/>
    </source>
</evidence>
<dbReference type="Pfam" id="PF07714">
    <property type="entry name" value="PK_Tyr_Ser-Thr"/>
    <property type="match status" value="1"/>
</dbReference>
<evidence type="ECO:0000256" key="6">
    <source>
        <dbReference type="ARBA" id="ARBA00022840"/>
    </source>
</evidence>
<dbReference type="CDD" id="cd00192">
    <property type="entry name" value="PTKc"/>
    <property type="match status" value="1"/>
</dbReference>
<dbReference type="InterPro" id="IPR008266">
    <property type="entry name" value="Tyr_kinase_AS"/>
</dbReference>
<keyword evidence="5 14" id="KW-0418">Kinase</keyword>
<dbReference type="GO" id="GO:0005886">
    <property type="term" value="C:plasma membrane"/>
    <property type="evidence" value="ECO:0007669"/>
    <property type="project" value="TreeGrafter"/>
</dbReference>
<evidence type="ECO:0000256" key="3">
    <source>
        <dbReference type="ARBA" id="ARBA00022679"/>
    </source>
</evidence>
<feature type="compositionally biased region" description="Basic and acidic residues" evidence="11">
    <location>
        <begin position="577"/>
        <end position="598"/>
    </location>
</feature>
<comment type="subcellular location">
    <subcellularLocation>
        <location evidence="2">Endomembrane system</location>
    </subcellularLocation>
    <subcellularLocation>
        <location evidence="1">Membrane</location>
        <topology evidence="1">Single-pass membrane protein</topology>
    </subcellularLocation>
</comment>
<dbReference type="FunFam" id="1.10.510.10:FF:001512">
    <property type="entry name" value="Receptor tyrosine-protein kinase erbB-2"/>
    <property type="match status" value="1"/>
</dbReference>
<dbReference type="GO" id="GO:0007169">
    <property type="term" value="P:cell surface receptor protein tyrosine kinase signaling pathway"/>
    <property type="evidence" value="ECO:0007669"/>
    <property type="project" value="TreeGrafter"/>
</dbReference>
<keyword evidence="4 10" id="KW-0547">Nucleotide-binding</keyword>
<name>B3XVW6_9EUKA</name>
<dbReference type="InterPro" id="IPR020635">
    <property type="entry name" value="Tyr_kinase_cat_dom"/>
</dbReference>
<evidence type="ECO:0000256" key="11">
    <source>
        <dbReference type="SAM" id="MobiDB-lite"/>
    </source>
</evidence>
<dbReference type="InterPro" id="IPR001245">
    <property type="entry name" value="Ser-Thr/Tyr_kinase_cat_dom"/>
</dbReference>
<evidence type="ECO:0000256" key="8">
    <source>
        <dbReference type="ARBA" id="ARBA00023137"/>
    </source>
</evidence>
<evidence type="ECO:0000256" key="12">
    <source>
        <dbReference type="SAM" id="Phobius"/>
    </source>
</evidence>
<dbReference type="PROSITE" id="PS00107">
    <property type="entry name" value="PROTEIN_KINASE_ATP"/>
    <property type="match status" value="1"/>
</dbReference>
<gene>
    <name evidence="14" type="primary">MoPTK-s</name>
</gene>
<evidence type="ECO:0000256" key="7">
    <source>
        <dbReference type="ARBA" id="ARBA00023136"/>
    </source>
</evidence>
<dbReference type="SMART" id="SM00219">
    <property type="entry name" value="TyrKc"/>
    <property type="match status" value="1"/>
</dbReference>
<feature type="compositionally biased region" description="Basic and acidic residues" evidence="11">
    <location>
        <begin position="546"/>
        <end position="563"/>
    </location>
</feature>
<feature type="domain" description="Protein kinase" evidence="13">
    <location>
        <begin position="123"/>
        <end position="382"/>
    </location>
</feature>
<keyword evidence="6 10" id="KW-0067">ATP-binding</keyword>
<dbReference type="Gene3D" id="1.10.510.10">
    <property type="entry name" value="Transferase(Phosphotransferase) domain 1"/>
    <property type="match status" value="1"/>
</dbReference>
<evidence type="ECO:0000256" key="10">
    <source>
        <dbReference type="PROSITE-ProRule" id="PRU10141"/>
    </source>
</evidence>
<dbReference type="PANTHER" id="PTHR24416">
    <property type="entry name" value="TYROSINE-PROTEIN KINASE RECEPTOR"/>
    <property type="match status" value="1"/>
</dbReference>
<keyword evidence="12" id="KW-1133">Transmembrane helix</keyword>
<dbReference type="AlphaFoldDB" id="B3XVW6"/>
<dbReference type="InterPro" id="IPR050122">
    <property type="entry name" value="RTK"/>
</dbReference>
<dbReference type="EMBL" id="AB098179">
    <property type="protein sequence ID" value="BAG55501.1"/>
    <property type="molecule type" value="mRNA"/>
</dbReference>
<keyword evidence="3" id="KW-0808">Transferase</keyword>
<dbReference type="GO" id="GO:0050793">
    <property type="term" value="P:regulation of developmental process"/>
    <property type="evidence" value="ECO:0007669"/>
    <property type="project" value="UniProtKB-ARBA"/>
</dbReference>
<feature type="region of interest" description="Disordered" evidence="11">
    <location>
        <begin position="436"/>
        <end position="627"/>
    </location>
</feature>
<dbReference type="GO" id="GO:0012505">
    <property type="term" value="C:endomembrane system"/>
    <property type="evidence" value="ECO:0007669"/>
    <property type="project" value="UniProtKB-SubCell"/>
</dbReference>
<evidence type="ECO:0000256" key="2">
    <source>
        <dbReference type="ARBA" id="ARBA00004308"/>
    </source>
</evidence>
<evidence type="ECO:0000256" key="5">
    <source>
        <dbReference type="ARBA" id="ARBA00022777"/>
    </source>
</evidence>
<evidence type="ECO:0000256" key="9">
    <source>
        <dbReference type="ARBA" id="ARBA00051243"/>
    </source>
</evidence>
<accession>B3XVW6</accession>
<dbReference type="InterPro" id="IPR000719">
    <property type="entry name" value="Prot_kinase_dom"/>
</dbReference>